<dbReference type="EMBL" id="JAAZON010000440">
    <property type="protein sequence ID" value="NMC63438.1"/>
    <property type="molecule type" value="Genomic_DNA"/>
</dbReference>
<feature type="compositionally biased region" description="Basic and acidic residues" evidence="1">
    <location>
        <begin position="252"/>
        <end position="262"/>
    </location>
</feature>
<protein>
    <submittedName>
        <fullName evidence="3">AAA family ATPase</fullName>
    </submittedName>
</protein>
<dbReference type="Pfam" id="PF13614">
    <property type="entry name" value="AAA_31"/>
    <property type="match status" value="1"/>
</dbReference>
<proteinExistence type="predicted"/>
<gene>
    <name evidence="3" type="ORF">GYA55_09765</name>
</gene>
<organism evidence="3 4">
    <name type="scientific">SAR324 cluster bacterium</name>
    <dbReference type="NCBI Taxonomy" id="2024889"/>
    <lineage>
        <taxon>Bacteria</taxon>
        <taxon>Deltaproteobacteria</taxon>
        <taxon>SAR324 cluster</taxon>
    </lineage>
</organism>
<dbReference type="Gene3D" id="3.40.50.300">
    <property type="entry name" value="P-loop containing nucleotide triphosphate hydrolases"/>
    <property type="match status" value="1"/>
</dbReference>
<accession>A0A7X9FT60</accession>
<evidence type="ECO:0000259" key="2">
    <source>
        <dbReference type="Pfam" id="PF13614"/>
    </source>
</evidence>
<evidence type="ECO:0000256" key="1">
    <source>
        <dbReference type="SAM" id="MobiDB-lite"/>
    </source>
</evidence>
<comment type="caution">
    <text evidence="3">The sequence shown here is derived from an EMBL/GenBank/DDBJ whole genome shotgun (WGS) entry which is preliminary data.</text>
</comment>
<name>A0A7X9FT60_9DELT</name>
<dbReference type="SUPFAM" id="SSF52540">
    <property type="entry name" value="P-loop containing nucleoside triphosphate hydrolases"/>
    <property type="match status" value="1"/>
</dbReference>
<reference evidence="3 4" key="1">
    <citation type="journal article" date="2020" name="Biotechnol. Biofuels">
        <title>New insights from the biogas microbiome by comprehensive genome-resolved metagenomics of nearly 1600 species originating from multiple anaerobic digesters.</title>
        <authorList>
            <person name="Campanaro S."/>
            <person name="Treu L."/>
            <person name="Rodriguez-R L.M."/>
            <person name="Kovalovszki A."/>
            <person name="Ziels R.M."/>
            <person name="Maus I."/>
            <person name="Zhu X."/>
            <person name="Kougias P.G."/>
            <person name="Basile A."/>
            <person name="Luo G."/>
            <person name="Schluter A."/>
            <person name="Konstantinidis K.T."/>
            <person name="Angelidaki I."/>
        </authorList>
    </citation>
    <scope>NUCLEOTIDE SEQUENCE [LARGE SCALE GENOMIC DNA]</scope>
    <source>
        <strain evidence="3">AS27yjCOA_65</strain>
    </source>
</reference>
<feature type="region of interest" description="Disordered" evidence="1">
    <location>
        <begin position="247"/>
        <end position="269"/>
    </location>
</feature>
<dbReference type="PANTHER" id="PTHR13696">
    <property type="entry name" value="P-LOOP CONTAINING NUCLEOSIDE TRIPHOSPHATE HYDROLASE"/>
    <property type="match status" value="1"/>
</dbReference>
<evidence type="ECO:0000313" key="3">
    <source>
        <dbReference type="EMBL" id="NMC63438.1"/>
    </source>
</evidence>
<dbReference type="InterPro" id="IPR050678">
    <property type="entry name" value="DNA_Partitioning_ATPase"/>
</dbReference>
<dbReference type="InterPro" id="IPR027417">
    <property type="entry name" value="P-loop_NTPase"/>
</dbReference>
<dbReference type="InterPro" id="IPR025669">
    <property type="entry name" value="AAA_dom"/>
</dbReference>
<dbReference type="PANTHER" id="PTHR13696:SF99">
    <property type="entry name" value="COBYRINIC ACID AC-DIAMIDE SYNTHASE"/>
    <property type="match status" value="1"/>
</dbReference>
<sequence length="269" mass="29255">MAAALAEICSVYNKKTILWDLDVETRDLSRSLTVSGVEAKVVSSWVNGEREISRESLKDALIPISSDVSVLMPPDRMAESMDLVCHTDGMLIVQRIIDLARVLYDVVLVDTAGRLGPATGAILRAADIVLIVLDDTVLGITALDLYLSFVKSLVGDTERLVFLVNGVGSESLSTEQIAAELEPAHRLGAAPWRLESIPRDFKAGLWPGSGRTMYSLCQKHTRLILENVAAELGIGGTAPHKVSAFQTASEESSNKKEKKENWVSRLLGR</sequence>
<dbReference type="Proteomes" id="UP000524246">
    <property type="component" value="Unassembled WGS sequence"/>
</dbReference>
<dbReference type="AlphaFoldDB" id="A0A7X9FT60"/>
<dbReference type="CDD" id="cd02042">
    <property type="entry name" value="ParAB_family"/>
    <property type="match status" value="1"/>
</dbReference>
<evidence type="ECO:0000313" key="4">
    <source>
        <dbReference type="Proteomes" id="UP000524246"/>
    </source>
</evidence>
<feature type="domain" description="AAA" evidence="2">
    <location>
        <begin position="2"/>
        <end position="153"/>
    </location>
</feature>